<dbReference type="GO" id="GO:0030288">
    <property type="term" value="C:outer membrane-bounded periplasmic space"/>
    <property type="evidence" value="ECO:0007669"/>
    <property type="project" value="TreeGrafter"/>
</dbReference>
<keyword evidence="2" id="KW-0378">Hydrolase</keyword>
<keyword evidence="1" id="KW-0732">Signal</keyword>
<dbReference type="Gene3D" id="3.60.21.10">
    <property type="match status" value="1"/>
</dbReference>
<feature type="domain" description="Calcineurin-like phosphoesterase" evidence="3">
    <location>
        <begin position="7"/>
        <end position="266"/>
    </location>
</feature>
<dbReference type="GO" id="GO:0000166">
    <property type="term" value="F:nucleotide binding"/>
    <property type="evidence" value="ECO:0007669"/>
    <property type="project" value="UniProtKB-KW"/>
</dbReference>
<dbReference type="eggNOG" id="COG0737">
    <property type="taxonomic scope" value="Bacteria"/>
</dbReference>
<dbReference type="SUPFAM" id="SSF56300">
    <property type="entry name" value="Metallo-dependent phosphatases"/>
    <property type="match status" value="1"/>
</dbReference>
<dbReference type="Gene3D" id="3.90.780.10">
    <property type="entry name" value="5'-Nucleotidase, C-terminal domain"/>
    <property type="match status" value="1"/>
</dbReference>
<reference evidence="5 6" key="1">
    <citation type="submission" date="2013-11" db="EMBL/GenBank/DDBJ databases">
        <title>Whole genome shotgun sequence of Vibrio halioticoli NBRC 102217.</title>
        <authorList>
            <person name="Isaki S."/>
            <person name="Kimura A."/>
            <person name="Ohji S."/>
            <person name="Hosoyama A."/>
            <person name="Fujita N."/>
            <person name="Hashimoto M."/>
            <person name="Hosoyama Y."/>
            <person name="Yamazoe A."/>
        </authorList>
    </citation>
    <scope>NUCLEOTIDE SEQUENCE [LARGE SCALE GENOMIC DNA]</scope>
    <source>
        <strain evidence="5 6">NBRC 102217</strain>
    </source>
</reference>
<evidence type="ECO:0000256" key="2">
    <source>
        <dbReference type="RuleBase" id="RU362119"/>
    </source>
</evidence>
<dbReference type="EMBL" id="BAUJ01000068">
    <property type="protein sequence ID" value="GAD91094.1"/>
    <property type="molecule type" value="Genomic_DNA"/>
</dbReference>
<dbReference type="GO" id="GO:0009166">
    <property type="term" value="P:nucleotide catabolic process"/>
    <property type="evidence" value="ECO:0007669"/>
    <property type="project" value="InterPro"/>
</dbReference>
<dbReference type="GO" id="GO:0008253">
    <property type="term" value="F:5'-nucleotidase activity"/>
    <property type="evidence" value="ECO:0007669"/>
    <property type="project" value="TreeGrafter"/>
</dbReference>
<dbReference type="SUPFAM" id="SSF55816">
    <property type="entry name" value="5'-nucleotidase (syn. UDP-sugar hydrolase), C-terminal domain"/>
    <property type="match status" value="1"/>
</dbReference>
<dbReference type="OrthoDB" id="9803927at2"/>
<keyword evidence="6" id="KW-1185">Reference proteome</keyword>
<dbReference type="AlphaFoldDB" id="V5F623"/>
<dbReference type="PANTHER" id="PTHR11575">
    <property type="entry name" value="5'-NUCLEOTIDASE-RELATED"/>
    <property type="match status" value="1"/>
</dbReference>
<evidence type="ECO:0000259" key="4">
    <source>
        <dbReference type="Pfam" id="PF02872"/>
    </source>
</evidence>
<gene>
    <name evidence="5" type="ORF">VHA01S_068_00020</name>
</gene>
<evidence type="ECO:0000259" key="3">
    <source>
        <dbReference type="Pfam" id="PF00149"/>
    </source>
</evidence>
<organism evidence="5 6">
    <name type="scientific">Vibrio halioticoli NBRC 102217</name>
    <dbReference type="NCBI Taxonomy" id="1219072"/>
    <lineage>
        <taxon>Bacteria</taxon>
        <taxon>Pseudomonadati</taxon>
        <taxon>Pseudomonadota</taxon>
        <taxon>Gammaproteobacteria</taxon>
        <taxon>Vibrionales</taxon>
        <taxon>Vibrionaceae</taxon>
        <taxon>Vibrio</taxon>
    </lineage>
</organism>
<comment type="caution">
    <text evidence="5">The sequence shown here is derived from an EMBL/GenBank/DDBJ whole genome shotgun (WGS) entry which is preliminary data.</text>
</comment>
<evidence type="ECO:0000313" key="6">
    <source>
        <dbReference type="Proteomes" id="UP000017800"/>
    </source>
</evidence>
<keyword evidence="2" id="KW-0547">Nucleotide-binding</keyword>
<dbReference type="Proteomes" id="UP000017800">
    <property type="component" value="Unassembled WGS sequence"/>
</dbReference>
<protein>
    <recommendedName>
        <fullName evidence="7">5'-nucleotidase</fullName>
    </recommendedName>
</protein>
<dbReference type="InterPro" id="IPR008334">
    <property type="entry name" value="5'-Nucleotdase_C"/>
</dbReference>
<dbReference type="Pfam" id="PF00149">
    <property type="entry name" value="Metallophos"/>
    <property type="match status" value="1"/>
</dbReference>
<sequence length="591" mass="65105">MQKATRIRVAHINDTHSYFEPTTVQLSLNTNSSTNNAVTDVAKDATNNAAKHATVSPYVSVGGFARIQTRAKQLRHQADQQGREFLFLHAGDCFQGTLYFSLFKGEANSRLLNQFGLTAMTLGNHELDMGNAPVASFVNQINFPLLCGNWDLSQESASKAVKISDAENVYPFQVQQQCAKWMQHQAGDECIAIFGLSIDKMVDIANPDIDTPFVNALQTAKNTVQQIQASGINKVILLSHLGYEADLALAKAVDGISLIVGGHSHVLQGDFSDLGIASKDTYGRCVNDTYIVQAGMHAQSLGHCDIDFDESGKVVAFNGRNELLIGRRVCFDATMSNCDCEGEYQDVFDYLTAHPNVVRCKKDEQVNRLITNTYKPEVFALQRSIVGHLQSPLRHIRVPDEKGASEICSLVAESFYHAMRYRGHDIDFAIHNAGGVRCSLNAGPVSKADIAGRLLPFAVPIGVYSIQGCYIKGILEGAIDNAIDANGTGSGSYPYCYQLDYQVVLDAPKGDRVKNLRIYDDIRGWMPLNEQQIYWGTSSAYSMKGKEGYSAILNCRDDWVVTEMSMADCFLEFVSRDELRIETQAKLGLIT</sequence>
<accession>V5F623</accession>
<dbReference type="InterPro" id="IPR006179">
    <property type="entry name" value="5_nucleotidase/apyrase"/>
</dbReference>
<dbReference type="InterPro" id="IPR036907">
    <property type="entry name" value="5'-Nucleotdase_C_sf"/>
</dbReference>
<name>V5F623_9VIBR</name>
<dbReference type="GO" id="GO:0008768">
    <property type="term" value="F:UDP-sugar diphosphatase activity"/>
    <property type="evidence" value="ECO:0007669"/>
    <property type="project" value="TreeGrafter"/>
</dbReference>
<comment type="similarity">
    <text evidence="2">Belongs to the 5'-nucleotidase family.</text>
</comment>
<evidence type="ECO:0000313" key="5">
    <source>
        <dbReference type="EMBL" id="GAD91094.1"/>
    </source>
</evidence>
<evidence type="ECO:0008006" key="7">
    <source>
        <dbReference type="Google" id="ProtNLM"/>
    </source>
</evidence>
<proteinExistence type="inferred from homology"/>
<dbReference type="Pfam" id="PF02872">
    <property type="entry name" value="5_nucleotid_C"/>
    <property type="match status" value="1"/>
</dbReference>
<dbReference type="InterPro" id="IPR004843">
    <property type="entry name" value="Calcineurin-like_PHP"/>
</dbReference>
<feature type="domain" description="5'-Nucleotidase C-terminal" evidence="4">
    <location>
        <begin position="399"/>
        <end position="551"/>
    </location>
</feature>
<evidence type="ECO:0000256" key="1">
    <source>
        <dbReference type="ARBA" id="ARBA00022729"/>
    </source>
</evidence>
<dbReference type="InterPro" id="IPR029052">
    <property type="entry name" value="Metallo-depent_PP-like"/>
</dbReference>
<dbReference type="PRINTS" id="PR01607">
    <property type="entry name" value="APYRASEFAMLY"/>
</dbReference>
<dbReference type="PANTHER" id="PTHR11575:SF24">
    <property type="entry name" value="5'-NUCLEOTIDASE"/>
    <property type="match status" value="1"/>
</dbReference>